<keyword evidence="2" id="KW-0813">Transport</keyword>
<sequence>MIQAFGLTSNPRKGHPPAVDDVSFEAHAGRVTVLLGAEGAGKTAALRLMLELQQGRGITYFRGRPLHQIAHPSREVGVLLGDVPGHPARSVRGHLRMLCAAAGVPVRRADEVLEVVGLVSLREERLGTLSRGMDRRLGLACALLPDPHTLVLDDPADGLSAREARWLYGMLRAHATQGGTVLFTTADSKEAAREADRVVTLDGGRIVADQEARAFARTRLRPRVAVRSPHAARLAAALTKEARTDQRSVEVVREGGNHLSVYGSTTADIGETAFRHGILVHQLADEVGDMGPSAESGAGGVVRAAGEEVAAGPEQDVAERLPEGGAEAASGSSSEERAAPPARAASGLASLEQERVVSSVSTSEPEPESEEGVGDEWSSLGGVHARSSLPGRTRIAHGTPAEGLAQADTVSGTGRTSLGAAPGADPTSPGAASAAADGVGGGAEAAAPAGAPAIAAETRPLAAALEVDSSEASTDPGAEADTESTAALGTLAVGATVPGARNPDARNPEVRSPDARHSDDRHSGSPQPRAGQAGHGGHPARSHADSVPARDALSSLPPPISVRPARSPLRPLRYELRRATGIGTGFLTCGAVLVVSALTAVLLARLGHTPQARLFAAWPRELPLPPTALAAGLLGALAFGDEFRHPALAADRGTVPRRLGLLTAKLLVSGATALMLAFLTVGCNAEVLYLAYGRELTQVPSDWLSLSASWLGLVIGCAWAGVLAAGVFRSTTAGLAAVLAVPVLVVPAVHKALQGRAVRMAAGFPVRMREVFLLDWPFGGERYLLAMARLLAQPVGGALTLSLAALLCAYLVTTLRARAR</sequence>
<keyword evidence="4" id="KW-0067">ATP-binding</keyword>
<protein>
    <submittedName>
        <fullName evidence="8">ABC transporter</fullName>
    </submittedName>
</protein>
<keyword evidence="6" id="KW-0812">Transmembrane</keyword>
<evidence type="ECO:0000313" key="9">
    <source>
        <dbReference type="Proteomes" id="UP000215483"/>
    </source>
</evidence>
<feature type="compositionally biased region" description="Low complexity" evidence="5">
    <location>
        <begin position="419"/>
        <end position="437"/>
    </location>
</feature>
<keyword evidence="6" id="KW-0472">Membrane</keyword>
<dbReference type="Gene3D" id="3.40.50.300">
    <property type="entry name" value="P-loop containing nucleotide triphosphate hydrolases"/>
    <property type="match status" value="1"/>
</dbReference>
<gene>
    <name evidence="8" type="ORF">BEK98_11760</name>
</gene>
<dbReference type="Pfam" id="PF00005">
    <property type="entry name" value="ABC_tran"/>
    <property type="match status" value="1"/>
</dbReference>
<keyword evidence="9" id="KW-1185">Reference proteome</keyword>
<dbReference type="OrthoDB" id="9804819at2"/>
<feature type="domain" description="ABC transporter" evidence="7">
    <location>
        <begin position="2"/>
        <end position="228"/>
    </location>
</feature>
<dbReference type="SMART" id="SM00382">
    <property type="entry name" value="AAA"/>
    <property type="match status" value="1"/>
</dbReference>
<evidence type="ECO:0000256" key="5">
    <source>
        <dbReference type="SAM" id="MobiDB-lite"/>
    </source>
</evidence>
<keyword evidence="3" id="KW-0547">Nucleotide-binding</keyword>
<dbReference type="PANTHER" id="PTHR43335">
    <property type="entry name" value="ABC TRANSPORTER, ATP-BINDING PROTEIN"/>
    <property type="match status" value="1"/>
</dbReference>
<evidence type="ECO:0000256" key="4">
    <source>
        <dbReference type="ARBA" id="ARBA00022840"/>
    </source>
</evidence>
<feature type="compositionally biased region" description="Low complexity" evidence="5">
    <location>
        <begin position="323"/>
        <end position="364"/>
    </location>
</feature>
<dbReference type="InterPro" id="IPR003439">
    <property type="entry name" value="ABC_transporter-like_ATP-bd"/>
</dbReference>
<evidence type="ECO:0000256" key="1">
    <source>
        <dbReference type="ARBA" id="ARBA00005417"/>
    </source>
</evidence>
<dbReference type="InterPro" id="IPR027417">
    <property type="entry name" value="P-loop_NTPase"/>
</dbReference>
<feature type="compositionally biased region" description="Low complexity" evidence="5">
    <location>
        <begin position="485"/>
        <end position="497"/>
    </location>
</feature>
<dbReference type="InterPro" id="IPR003593">
    <property type="entry name" value="AAA+_ATPase"/>
</dbReference>
<keyword evidence="6" id="KW-1133">Transmembrane helix</keyword>
<dbReference type="GO" id="GO:0016887">
    <property type="term" value="F:ATP hydrolysis activity"/>
    <property type="evidence" value="ECO:0007669"/>
    <property type="project" value="InterPro"/>
</dbReference>
<feature type="transmembrane region" description="Helical" evidence="6">
    <location>
        <begin position="732"/>
        <end position="750"/>
    </location>
</feature>
<evidence type="ECO:0000313" key="8">
    <source>
        <dbReference type="EMBL" id="OXY96968.1"/>
    </source>
</evidence>
<dbReference type="PANTHER" id="PTHR43335:SF4">
    <property type="entry name" value="ABC TRANSPORTER, ATP-BINDING PROTEIN"/>
    <property type="match status" value="1"/>
</dbReference>
<feature type="region of interest" description="Disordered" evidence="5">
    <location>
        <begin position="465"/>
        <end position="566"/>
    </location>
</feature>
<feature type="transmembrane region" description="Helical" evidence="6">
    <location>
        <begin position="582"/>
        <end position="604"/>
    </location>
</feature>
<dbReference type="SUPFAM" id="SSF52540">
    <property type="entry name" value="P-loop containing nucleoside triphosphate hydrolases"/>
    <property type="match status" value="1"/>
</dbReference>
<feature type="transmembrane region" description="Helical" evidence="6">
    <location>
        <begin position="791"/>
        <end position="812"/>
    </location>
</feature>
<evidence type="ECO:0000256" key="3">
    <source>
        <dbReference type="ARBA" id="ARBA00022741"/>
    </source>
</evidence>
<comment type="similarity">
    <text evidence="1">Belongs to the ABC transporter superfamily.</text>
</comment>
<feature type="compositionally biased region" description="Basic and acidic residues" evidence="5">
    <location>
        <begin position="503"/>
        <end position="523"/>
    </location>
</feature>
<evidence type="ECO:0000256" key="2">
    <source>
        <dbReference type="ARBA" id="ARBA00022448"/>
    </source>
</evidence>
<dbReference type="AlphaFoldDB" id="A0A233SMU6"/>
<dbReference type="EMBL" id="MCGQ01000010">
    <property type="protein sequence ID" value="OXY96968.1"/>
    <property type="molecule type" value="Genomic_DNA"/>
</dbReference>
<feature type="region of interest" description="Disordered" evidence="5">
    <location>
        <begin position="307"/>
        <end position="451"/>
    </location>
</feature>
<feature type="transmembrane region" description="Helical" evidence="6">
    <location>
        <begin position="703"/>
        <end position="725"/>
    </location>
</feature>
<dbReference type="Proteomes" id="UP000215483">
    <property type="component" value="Unassembled WGS sequence"/>
</dbReference>
<dbReference type="PROSITE" id="PS50893">
    <property type="entry name" value="ABC_TRANSPORTER_2"/>
    <property type="match status" value="1"/>
</dbReference>
<organism evidence="8 9">
    <name type="scientific">Streptomyces diastatochromogenes</name>
    <dbReference type="NCBI Taxonomy" id="42236"/>
    <lineage>
        <taxon>Bacteria</taxon>
        <taxon>Bacillati</taxon>
        <taxon>Actinomycetota</taxon>
        <taxon>Actinomycetes</taxon>
        <taxon>Kitasatosporales</taxon>
        <taxon>Streptomycetaceae</taxon>
        <taxon>Streptomyces</taxon>
    </lineage>
</organism>
<reference evidence="8 9" key="1">
    <citation type="submission" date="2016-07" db="EMBL/GenBank/DDBJ databases">
        <title>Draft genome of Streptomyces diastatochromogenes.</title>
        <authorList>
            <person name="Podduturi R."/>
            <person name="Lukassen M.B."/>
            <person name="Clausen N."/>
            <person name="Nielsen J.L."/>
            <person name="Jorgensen N.O."/>
        </authorList>
    </citation>
    <scope>NUCLEOTIDE SEQUENCE [LARGE SCALE GENOMIC DNA]</scope>
    <source>
        <strain evidence="8 9">DSM 40608</strain>
    </source>
</reference>
<accession>A0A233SMU6</accession>
<comment type="caution">
    <text evidence="8">The sequence shown here is derived from an EMBL/GenBank/DDBJ whole genome shotgun (WGS) entry which is preliminary data.</text>
</comment>
<feature type="transmembrane region" description="Helical" evidence="6">
    <location>
        <begin position="666"/>
        <end position="691"/>
    </location>
</feature>
<evidence type="ECO:0000259" key="7">
    <source>
        <dbReference type="PROSITE" id="PS50893"/>
    </source>
</evidence>
<dbReference type="GO" id="GO:0005524">
    <property type="term" value="F:ATP binding"/>
    <property type="evidence" value="ECO:0007669"/>
    <property type="project" value="UniProtKB-KW"/>
</dbReference>
<feature type="compositionally biased region" description="Acidic residues" evidence="5">
    <location>
        <begin position="365"/>
        <end position="374"/>
    </location>
</feature>
<name>A0A233SMU6_STRDA</name>
<evidence type="ECO:0000256" key="6">
    <source>
        <dbReference type="SAM" id="Phobius"/>
    </source>
</evidence>
<proteinExistence type="inferred from homology"/>